<dbReference type="Pfam" id="PF01916">
    <property type="entry name" value="DS"/>
    <property type="match status" value="1"/>
</dbReference>
<comment type="similarity">
    <text evidence="1 4">Belongs to the deoxyhypusine synthase family.</text>
</comment>
<dbReference type="NCBIfam" id="NF002699">
    <property type="entry name" value="PRK02492.1"/>
    <property type="match status" value="1"/>
</dbReference>
<accession>E1IF89</accession>
<dbReference type="STRING" id="765420.OSCT_1990"/>
<keyword evidence="6" id="KW-1185">Reference proteome</keyword>
<sequence>MEKTDLLHTTVEHLDIKAVNVVPLIEMMGRTAFQARNLARAAQIADAMVADTQATVILTLAGSLISAGQKGVILDLLRCNAVDVIVSTGANIVDQDFFEALGYRHYQGTPFVDDNDLRERMIDRIYDTYIDEEELRVCDDTTRLIADGMAPGAYSSREFIRAMGAYLDQHHPEAESIVLECYRRDVPIFVPAFSDCSAGFGLVAHQVSNPQGHVSIDSVKDFRELTAIKVWAGTTGLLMLGGGVPKNFVQDIVVSAEFLGYEAPMHQYAVQLTVADERDGALSGSTLKEANSWGKVSLAQEQMVFGEATVTFPLLAGYVYHKGNWQNRSARAWGRVLSEGRELHMAEAQV</sequence>
<dbReference type="AlphaFoldDB" id="E1IF89"/>
<proteinExistence type="inferred from homology"/>
<dbReference type="InterPro" id="IPR023496">
    <property type="entry name" value="Deoxyhypusine_synthase-like"/>
</dbReference>
<evidence type="ECO:0000313" key="5">
    <source>
        <dbReference type="EMBL" id="EFO80129.1"/>
    </source>
</evidence>
<dbReference type="OrthoDB" id="9771211at2"/>
<dbReference type="InterPro" id="IPR002773">
    <property type="entry name" value="Deoxyhypusine_synthase"/>
</dbReference>
<dbReference type="PANTHER" id="PTHR11703:SF2">
    <property type="entry name" value="DEOXYHYPUSINE SYNTHASE-LIKE PROTEIN"/>
    <property type="match status" value="1"/>
</dbReference>
<reference evidence="5 6" key="1">
    <citation type="journal article" date="2011" name="J. Bacteriol.">
        <title>Draft genome sequence of the anoxygenic filamentous phototrophic bacterium Oscillochloris trichoides subsp. DG-6.</title>
        <authorList>
            <person name="Kuznetsov B.B."/>
            <person name="Ivanovsky R.N."/>
            <person name="Keppen O.I."/>
            <person name="Sukhacheva M.V."/>
            <person name="Bumazhkin B.K."/>
            <person name="Patutina E.O."/>
            <person name="Beletsky A.V."/>
            <person name="Mardanov A.V."/>
            <person name="Baslerov R.V."/>
            <person name="Panteleeva A.N."/>
            <person name="Kolganova T.V."/>
            <person name="Ravin N.V."/>
            <person name="Skryabin K.G."/>
        </authorList>
    </citation>
    <scope>NUCLEOTIDE SEQUENCE [LARGE SCALE GENOMIC DNA]</scope>
    <source>
        <strain evidence="5 6">DG-6</strain>
    </source>
</reference>
<evidence type="ECO:0000256" key="1">
    <source>
        <dbReference type="ARBA" id="ARBA00009892"/>
    </source>
</evidence>
<evidence type="ECO:0000256" key="3">
    <source>
        <dbReference type="ARBA" id="ARBA00022679"/>
    </source>
</evidence>
<evidence type="ECO:0000313" key="6">
    <source>
        <dbReference type="Proteomes" id="UP000054010"/>
    </source>
</evidence>
<gene>
    <name evidence="5" type="ORF">OSCT_1990</name>
</gene>
<dbReference type="Gene3D" id="3.40.910.10">
    <property type="entry name" value="Deoxyhypusine synthase"/>
    <property type="match status" value="1"/>
</dbReference>
<evidence type="ECO:0000256" key="2">
    <source>
        <dbReference type="ARBA" id="ARBA00017979"/>
    </source>
</evidence>
<dbReference type="EC" id="2.5.-.-" evidence="4"/>
<dbReference type="GO" id="GO:0034038">
    <property type="term" value="F:deoxyhypusine synthase activity"/>
    <property type="evidence" value="ECO:0007669"/>
    <property type="project" value="TreeGrafter"/>
</dbReference>
<organism evidence="5 6">
    <name type="scientific">Oscillochloris trichoides DG-6</name>
    <dbReference type="NCBI Taxonomy" id="765420"/>
    <lineage>
        <taxon>Bacteria</taxon>
        <taxon>Bacillati</taxon>
        <taxon>Chloroflexota</taxon>
        <taxon>Chloroflexia</taxon>
        <taxon>Chloroflexales</taxon>
        <taxon>Chloroflexineae</taxon>
        <taxon>Oscillochloridaceae</taxon>
        <taxon>Oscillochloris</taxon>
    </lineage>
</organism>
<dbReference type="HOGENOM" id="CLU_039781_1_0_0"/>
<dbReference type="SUPFAM" id="SSF52467">
    <property type="entry name" value="DHS-like NAD/FAD-binding domain"/>
    <property type="match status" value="1"/>
</dbReference>
<comment type="caution">
    <text evidence="5">The sequence shown here is derived from an EMBL/GenBank/DDBJ whole genome shotgun (WGS) entry which is preliminary data.</text>
</comment>
<dbReference type="HAMAP" id="MF_00640">
    <property type="entry name" value="DHS_like"/>
    <property type="match status" value="1"/>
</dbReference>
<protein>
    <recommendedName>
        <fullName evidence="2 4">Deoxyhypusine synthase-like protein</fullName>
        <ecNumber evidence="4">2.5.-.-</ecNumber>
    </recommendedName>
</protein>
<dbReference type="Proteomes" id="UP000054010">
    <property type="component" value="Unassembled WGS sequence"/>
</dbReference>
<dbReference type="GO" id="GO:0005737">
    <property type="term" value="C:cytoplasm"/>
    <property type="evidence" value="ECO:0007669"/>
    <property type="project" value="TreeGrafter"/>
</dbReference>
<name>E1IF89_9CHLR</name>
<evidence type="ECO:0000256" key="4">
    <source>
        <dbReference type="HAMAP-Rule" id="MF_00640"/>
    </source>
</evidence>
<dbReference type="EMBL" id="ADVR01000085">
    <property type="protein sequence ID" value="EFO80129.1"/>
    <property type="molecule type" value="Genomic_DNA"/>
</dbReference>
<dbReference type="PANTHER" id="PTHR11703">
    <property type="entry name" value="DEOXYHYPUSINE SYNTHASE"/>
    <property type="match status" value="1"/>
</dbReference>
<keyword evidence="3 4" id="KW-0808">Transferase</keyword>
<dbReference type="InterPro" id="IPR036982">
    <property type="entry name" value="Deoxyhypusine_synthase_sf"/>
</dbReference>
<dbReference type="InterPro" id="IPR029035">
    <property type="entry name" value="DHS-like_NAD/FAD-binding_dom"/>
</dbReference>
<dbReference type="eggNOG" id="COG1899">
    <property type="taxonomic scope" value="Bacteria"/>
</dbReference>